<dbReference type="InterPro" id="IPR011964">
    <property type="entry name" value="YVTN_b-propeller_repeat"/>
</dbReference>
<dbReference type="PANTHER" id="PTHR47197">
    <property type="entry name" value="PROTEIN NIRF"/>
    <property type="match status" value="1"/>
</dbReference>
<keyword evidence="1" id="KW-0472">Membrane</keyword>
<dbReference type="InterPro" id="IPR051200">
    <property type="entry name" value="Host-pathogen_enzymatic-act"/>
</dbReference>
<gene>
    <name evidence="3" type="ORF">CPM_0870</name>
    <name evidence="2" type="ORF">CSP5_0873</name>
</gene>
<reference evidence="3" key="3">
    <citation type="submission" date="2016-06" db="EMBL/GenBank/DDBJ databases">
        <authorList>
            <person name="Olsen C.W."/>
            <person name="Carey S."/>
            <person name="Hinshaw L."/>
            <person name="Karasin A.I."/>
        </authorList>
    </citation>
    <scope>NUCLEOTIDE SEQUENCE [LARGE SCALE GENOMIC DNA]</scope>
    <source>
        <strain evidence="3">PM4</strain>
    </source>
</reference>
<dbReference type="InterPro" id="IPR015943">
    <property type="entry name" value="WD40/YVTN_repeat-like_dom_sf"/>
</dbReference>
<name>A0A1N5UAH6_9ARCH</name>
<protein>
    <submittedName>
        <fullName evidence="2">Cell surface protein</fullName>
    </submittedName>
</protein>
<reference evidence="4" key="2">
    <citation type="submission" date="2016-06" db="EMBL/GenBank/DDBJ databases">
        <authorList>
            <person name="Toshchakov V.S."/>
        </authorList>
    </citation>
    <scope>NUCLEOTIDE SEQUENCE [LARGE SCALE GENOMIC DNA]</scope>
    <source>
        <strain>PM4 (JCM 30641</strain>
        <strain evidence="4">\VKM B-2940)</strain>
    </source>
</reference>
<keyword evidence="1" id="KW-1133">Transmembrane helix</keyword>
<dbReference type="STRING" id="1673428.CPM_0870"/>
<dbReference type="NCBIfam" id="TIGR02276">
    <property type="entry name" value="beta_rpt_yvtn"/>
    <property type="match status" value="2"/>
</dbReference>
<evidence type="ECO:0000313" key="4">
    <source>
        <dbReference type="Proteomes" id="UP000187822"/>
    </source>
</evidence>
<feature type="transmembrane region" description="Helical" evidence="1">
    <location>
        <begin position="501"/>
        <end position="522"/>
    </location>
</feature>
<proteinExistence type="predicted"/>
<evidence type="ECO:0000313" key="2">
    <source>
        <dbReference type="EMBL" id="SIM57792.1"/>
    </source>
</evidence>
<dbReference type="PANTHER" id="PTHR47197:SF3">
    <property type="entry name" value="DIHYDRO-HEME D1 DEHYDROGENASE"/>
    <property type="match status" value="1"/>
</dbReference>
<dbReference type="RefSeq" id="WP_077076172.1">
    <property type="nucleotide sequence ID" value="NZ_LT671858.1"/>
</dbReference>
<dbReference type="Proteomes" id="UP000187822">
    <property type="component" value="Chromosome I"/>
</dbReference>
<dbReference type="EMBL" id="LT671858">
    <property type="protein sequence ID" value="SIM57792.1"/>
    <property type="molecule type" value="Genomic_DNA"/>
</dbReference>
<evidence type="ECO:0000256" key="1">
    <source>
        <dbReference type="SAM" id="Phobius"/>
    </source>
</evidence>
<dbReference type="Proteomes" id="UP000195607">
    <property type="component" value="Chromosome I"/>
</dbReference>
<evidence type="ECO:0000313" key="3">
    <source>
        <dbReference type="EMBL" id="SJK84717.1"/>
    </source>
</evidence>
<dbReference type="Gene3D" id="2.130.10.10">
    <property type="entry name" value="YVTN repeat-like/Quinoprotein amine dehydrogenase"/>
    <property type="match status" value="2"/>
</dbReference>
<reference evidence="2 5" key="1">
    <citation type="submission" date="2016-04" db="EMBL/GenBank/DDBJ databases">
        <authorList>
            <person name="Evans L.H."/>
            <person name="Alamgir A."/>
            <person name="Owens N."/>
            <person name="Weber N.D."/>
            <person name="Virtaneva K."/>
            <person name="Barbian K."/>
            <person name="Babar A."/>
            <person name="Rosenke K."/>
        </authorList>
    </citation>
    <scope>NUCLEOTIDE SEQUENCE [LARGE SCALE GENOMIC DNA]</scope>
    <source>
        <strain evidence="2">S5</strain>
        <strain evidence="5">S5(T) (JCM 30642 \VKM B-2941)</strain>
    </source>
</reference>
<dbReference type="OrthoDB" id="43870at2157"/>
<dbReference type="EMBL" id="LT719092">
    <property type="protein sequence ID" value="SJK84717.1"/>
    <property type="molecule type" value="Genomic_DNA"/>
</dbReference>
<keyword evidence="4" id="KW-1185">Reference proteome</keyword>
<keyword evidence="1" id="KW-0812">Transmembrane</keyword>
<dbReference type="GeneID" id="41588147"/>
<dbReference type="KEGG" id="cdiv:CPM_0870"/>
<evidence type="ECO:0000313" key="5">
    <source>
        <dbReference type="Proteomes" id="UP000195607"/>
    </source>
</evidence>
<dbReference type="SUPFAM" id="SSF51004">
    <property type="entry name" value="C-terminal (heme d1) domain of cytochrome cd1-nitrite reductase"/>
    <property type="match status" value="1"/>
</dbReference>
<organism evidence="2 5">
    <name type="scientific">Cuniculiplasma divulgatum</name>
    <dbReference type="NCBI Taxonomy" id="1673428"/>
    <lineage>
        <taxon>Archaea</taxon>
        <taxon>Methanobacteriati</taxon>
        <taxon>Thermoplasmatota</taxon>
        <taxon>Thermoplasmata</taxon>
        <taxon>Thermoplasmatales</taxon>
        <taxon>Cuniculiplasmataceae</taxon>
        <taxon>Cuniculiplasma</taxon>
    </lineage>
</organism>
<dbReference type="InterPro" id="IPR011048">
    <property type="entry name" value="Haem_d1_sf"/>
</dbReference>
<accession>A0A1N5UAH6</accession>
<dbReference type="AlphaFoldDB" id="A0A1N5UAH6"/>
<sequence>MKNHTLRVITILIVLGFAATSFSVISNFSVEKISLKDKIKILDKPMSSSIIMDTILVGSTPVAMAYDSMNSNLYVVNRGSNDITVINNTNKIIGSIEVGSSPNDIAFDPLNGCLYVTNTGSNNVTVINDKNKVVDSISIKHPVALAFDSLNGDLYVTCCDSANVSVINDINNVIDTIPVGKLPISVAFDPLNGYIYVASFESKYLTVINDTNSVVDKIPVCYELKSLVYDSLNGFMYVSERGSNRVMVINNTNKVVDTIQVNDPAGMAFNSVNGYIYVASCDCNNVTVINNTNKIVESISVGLEPIAITVNSANGYVYVANAASNNISVISPIQGTYPAEFSESGLPSGTVWNVILGNGTSEQSRGNTLTMCLSNGNYQYRVVTSDHEYRALEYSSSVHLAGGAQQIKIQFTMVTYSVMFRETGLPSGTTWYLNIEGHDSGPISDSNYTISLPNGTYSYTIITVSGYSTTKSSGSVNVKGNDTSQTVTFYPTHSNLFDTELYIIIGAIGAIILLGMVVLIWIRRIKK</sequence>